<comment type="subcellular location">
    <subcellularLocation>
        <location evidence="3">Cytoplasm</location>
    </subcellularLocation>
</comment>
<proteinExistence type="inferred from homology"/>
<dbReference type="InterPro" id="IPR002669">
    <property type="entry name" value="UreD"/>
</dbReference>
<comment type="function">
    <text evidence="3">Required for maturation of urease via the functional incorporation of the urease nickel metallocenter.</text>
</comment>
<dbReference type="GO" id="GO:0016151">
    <property type="term" value="F:nickel cation binding"/>
    <property type="evidence" value="ECO:0007669"/>
    <property type="project" value="UniProtKB-UniRule"/>
</dbReference>
<accession>A0A0A1MUK9</accession>
<keyword evidence="3" id="KW-0996">Nickel insertion</keyword>
<dbReference type="PANTHER" id="PTHR33643">
    <property type="entry name" value="UREASE ACCESSORY PROTEIN D"/>
    <property type="match status" value="1"/>
</dbReference>
<keyword evidence="5" id="KW-1185">Reference proteome</keyword>
<keyword evidence="3" id="KW-0963">Cytoplasm</keyword>
<organism evidence="4 5">
    <name type="scientific">Oceanobacillus oncorhynchi</name>
    <dbReference type="NCBI Taxonomy" id="545501"/>
    <lineage>
        <taxon>Bacteria</taxon>
        <taxon>Bacillati</taxon>
        <taxon>Bacillota</taxon>
        <taxon>Bacilli</taxon>
        <taxon>Bacillales</taxon>
        <taxon>Bacillaceae</taxon>
        <taxon>Oceanobacillus</taxon>
    </lineage>
</organism>
<evidence type="ECO:0000256" key="1">
    <source>
        <dbReference type="ARBA" id="ARBA00007177"/>
    </source>
</evidence>
<evidence type="ECO:0000256" key="2">
    <source>
        <dbReference type="ARBA" id="ARBA00023186"/>
    </source>
</evidence>
<dbReference type="EMBL" id="CDGG01000001">
    <property type="protein sequence ID" value="CEI83207.1"/>
    <property type="molecule type" value="Genomic_DNA"/>
</dbReference>
<dbReference type="Pfam" id="PF01774">
    <property type="entry name" value="UreD"/>
    <property type="match status" value="1"/>
</dbReference>
<evidence type="ECO:0000313" key="4">
    <source>
        <dbReference type="EMBL" id="CEI83207.1"/>
    </source>
</evidence>
<dbReference type="GO" id="GO:0005737">
    <property type="term" value="C:cytoplasm"/>
    <property type="evidence" value="ECO:0007669"/>
    <property type="project" value="UniProtKB-SubCell"/>
</dbReference>
<sequence length="273" mass="31309">MQKEWTGELQLELTEKKNKTVPADVYFRGAFKVMRPIYLDDSGQLTYYLLNPGGGYLSGDTYSMDIRVNENARAILTTQSATKVYKSPGEPAYQYGKFTLKSNSLLEYIPDPLIVYREGSYKQLNQFYVDNTSTLICSDIITPGWSPTGKQFSYDKVDLQNEVFIHKELGVFDRVVTEPAKNNPSVFGRMEGYSHLGSMMVISPYMTDEVIENIYDMMEQKDVNFGISRCPVPGFSLRILANQTQIIEEILQMCHGYLREVWFGMSPVFLRKY</sequence>
<name>A0A0A1MUK9_9BACI</name>
<comment type="similarity">
    <text evidence="1 3">Belongs to the UreD family.</text>
</comment>
<protein>
    <recommendedName>
        <fullName evidence="3">Urease accessory protein UreD</fullName>
    </recommendedName>
</protein>
<gene>
    <name evidence="4" type="primary">ureD1</name>
    <name evidence="3" type="synonym">ureD</name>
    <name evidence="4" type="ORF">BN997_03111</name>
</gene>
<dbReference type="Proteomes" id="UP000040453">
    <property type="component" value="Unassembled WGS sequence"/>
</dbReference>
<dbReference type="STRING" id="545501.BN997_03111"/>
<dbReference type="HAMAP" id="MF_01384">
    <property type="entry name" value="UreD"/>
    <property type="match status" value="1"/>
</dbReference>
<evidence type="ECO:0000256" key="3">
    <source>
        <dbReference type="HAMAP-Rule" id="MF_01384"/>
    </source>
</evidence>
<dbReference type="PANTHER" id="PTHR33643:SF1">
    <property type="entry name" value="UREASE ACCESSORY PROTEIN D"/>
    <property type="match status" value="1"/>
</dbReference>
<comment type="subunit">
    <text evidence="3">UreD, UreF and UreG form a complex that acts as a GTP-hydrolysis-dependent molecular chaperone, activating the urease apoprotein by helping to assemble the nickel containing metallocenter of UreC. The UreE protein probably delivers the nickel.</text>
</comment>
<reference evidence="4 5" key="1">
    <citation type="submission" date="2014-11" db="EMBL/GenBank/DDBJ databases">
        <authorList>
            <person name="Urmite Genomes Urmite Genomes"/>
        </authorList>
    </citation>
    <scope>NUCLEOTIDE SEQUENCE [LARGE SCALE GENOMIC DNA]</scope>
    <source>
        <strain evidence="4 5">Oc5</strain>
    </source>
</reference>
<evidence type="ECO:0000313" key="5">
    <source>
        <dbReference type="Proteomes" id="UP000040453"/>
    </source>
</evidence>
<keyword evidence="2 3" id="KW-0143">Chaperone</keyword>
<dbReference type="OrthoDB" id="9807968at2"/>
<dbReference type="RefSeq" id="WP_042533494.1">
    <property type="nucleotide sequence ID" value="NZ_CDGG01000001.1"/>
</dbReference>
<dbReference type="AlphaFoldDB" id="A0A0A1MUK9"/>